<evidence type="ECO:0000313" key="3">
    <source>
        <dbReference type="Proteomes" id="UP000242415"/>
    </source>
</evidence>
<organism evidence="2 3">
    <name type="scientific">Micromonospora pattaloongensis</name>
    <dbReference type="NCBI Taxonomy" id="405436"/>
    <lineage>
        <taxon>Bacteria</taxon>
        <taxon>Bacillati</taxon>
        <taxon>Actinomycetota</taxon>
        <taxon>Actinomycetes</taxon>
        <taxon>Micromonosporales</taxon>
        <taxon>Micromonosporaceae</taxon>
        <taxon>Micromonospora</taxon>
    </lineage>
</organism>
<dbReference type="AlphaFoldDB" id="A0A1H3FNA5"/>
<dbReference type="RefSeq" id="WP_175543453.1">
    <property type="nucleotide sequence ID" value="NZ_FNPH01000001.1"/>
</dbReference>
<keyword evidence="3" id="KW-1185">Reference proteome</keyword>
<evidence type="ECO:0008006" key="4">
    <source>
        <dbReference type="Google" id="ProtNLM"/>
    </source>
</evidence>
<accession>A0A1H3FNA5</accession>
<protein>
    <recommendedName>
        <fullName evidence="4">MT0933-like antitoxin protein</fullName>
    </recommendedName>
</protein>
<evidence type="ECO:0000313" key="2">
    <source>
        <dbReference type="EMBL" id="SDX92390.1"/>
    </source>
</evidence>
<gene>
    <name evidence="2" type="ORF">SAMN05444365_10190</name>
</gene>
<proteinExistence type="predicted"/>
<dbReference type="Proteomes" id="UP000242415">
    <property type="component" value="Unassembled WGS sequence"/>
</dbReference>
<dbReference type="EMBL" id="FNPH01000001">
    <property type="protein sequence ID" value="SDX92390.1"/>
    <property type="molecule type" value="Genomic_DNA"/>
</dbReference>
<name>A0A1H3FNA5_9ACTN</name>
<dbReference type="STRING" id="405436.SAMN05444365_10190"/>
<sequence length="51" mass="5986">MAMTDRIKDFMQSPRGKKMMDRGRAQMQKPQTQQKLRELAQRVTGKTGPHR</sequence>
<reference evidence="3" key="1">
    <citation type="submission" date="2016-10" db="EMBL/GenBank/DDBJ databases">
        <authorList>
            <person name="Varghese N."/>
            <person name="Submissions S."/>
        </authorList>
    </citation>
    <scope>NUCLEOTIDE SEQUENCE [LARGE SCALE GENOMIC DNA]</scope>
    <source>
        <strain evidence="3">DSM 45245</strain>
    </source>
</reference>
<evidence type="ECO:0000256" key="1">
    <source>
        <dbReference type="SAM" id="MobiDB-lite"/>
    </source>
</evidence>
<feature type="region of interest" description="Disordered" evidence="1">
    <location>
        <begin position="1"/>
        <end position="51"/>
    </location>
</feature>